<dbReference type="EMBL" id="CP006936">
    <property type="protein sequence ID" value="AHC26506.1"/>
    <property type="molecule type" value="Genomic_DNA"/>
</dbReference>
<dbReference type="RefSeq" id="WP_019510678.1">
    <property type="nucleotide sequence ID" value="NC_023036.2"/>
</dbReference>
<dbReference type="InterPro" id="IPR013552">
    <property type="entry name" value="Thioester_dom"/>
</dbReference>
<accession>V5XFN8</accession>
<dbReference type="NCBIfam" id="TIGR03934">
    <property type="entry name" value="TQXA_dom"/>
    <property type="match status" value="1"/>
</dbReference>
<proteinExistence type="predicted"/>
<reference evidence="2 3" key="1">
    <citation type="journal article" date="2014" name="Genome Announc.">
        <title>Complete Genome Sequence of Sterol-Transforming Mycobacterium neoaurum Strain VKM Ac-1815D.</title>
        <authorList>
            <person name="Shtratnikova V.Y."/>
            <person name="Bragin E.Y."/>
            <person name="Dovbnya D.V."/>
            <person name="Pekov Y.A."/>
            <person name="Schelkunov M.I."/>
            <person name="Strizhov N."/>
            <person name="Ivashina T.V."/>
            <person name="Ashapkin V.V."/>
            <person name="Donova M.V."/>
        </authorList>
    </citation>
    <scope>NUCLEOTIDE SEQUENCE [LARGE SCALE GENOMIC DNA]</scope>
    <source>
        <strain evidence="2 3">VKM Ac-1815D</strain>
    </source>
</reference>
<evidence type="ECO:0000259" key="1">
    <source>
        <dbReference type="Pfam" id="PF08341"/>
    </source>
</evidence>
<sequence>MPALALHPVGTAPVSVRRTVRRTADIPRMTRYRGGTYSPTVDTVVFTDGSAARTDLIRLNPGIDAYSVDFMGVAPTRPSRYQPANWSAVRNSSARAYEAEVDWIIRNSFPTLGTVELSRRVFASGNASATAHLAEHEAIAATQAAIWHFTNGLRLDNRPLNVPVAMTEEPGALVFEFDGAPQLSGYTVDLTADRAVSMQLQKSSDGITWRDVAASGLNVPAGRGTHRRRLGVGTTTSDAVAGHAHQGYRFYRLQVVTEVGSSGESVTIDDVTFTLHGSGKYRNADRVVALYDYLIAGAESARRATVAPRLTADRVTVRSDLLGPFGFHATDAAALSSSAGEIVDAAGLPLAGPVAPGTDIYLRRTGNASVTITASVPATRDGFGGRVLTGIAYEDERLTPVALAIPTPTVIEFEITVLA</sequence>
<dbReference type="Proteomes" id="UP000018763">
    <property type="component" value="Chromosome"/>
</dbReference>
<keyword evidence="3" id="KW-1185">Reference proteome</keyword>
<dbReference type="eggNOG" id="COG3468">
    <property type="taxonomic scope" value="Bacteria"/>
</dbReference>
<dbReference type="KEGG" id="mne:D174_18900"/>
<organism evidence="2 3">
    <name type="scientific">Mycolicibacterium neoaurum VKM Ac-1815D</name>
    <dbReference type="NCBI Taxonomy" id="700508"/>
    <lineage>
        <taxon>Bacteria</taxon>
        <taxon>Bacillati</taxon>
        <taxon>Actinomycetota</taxon>
        <taxon>Actinomycetes</taxon>
        <taxon>Mycobacteriales</taxon>
        <taxon>Mycobacteriaceae</taxon>
        <taxon>Mycolicibacterium</taxon>
    </lineage>
</organism>
<feature type="domain" description="Thioester" evidence="1">
    <location>
        <begin position="66"/>
        <end position="154"/>
    </location>
</feature>
<evidence type="ECO:0000313" key="3">
    <source>
        <dbReference type="Proteomes" id="UP000018763"/>
    </source>
</evidence>
<name>V5XFN8_MYCNE</name>
<dbReference type="Pfam" id="PF08341">
    <property type="entry name" value="TED"/>
    <property type="match status" value="1"/>
</dbReference>
<dbReference type="GeneID" id="43451532"/>
<evidence type="ECO:0000313" key="2">
    <source>
        <dbReference type="EMBL" id="AHC26506.1"/>
    </source>
</evidence>
<dbReference type="AlphaFoldDB" id="V5XFN8"/>
<dbReference type="InterPro" id="IPR023849">
    <property type="entry name" value="TQXA_dom"/>
</dbReference>
<gene>
    <name evidence="2" type="ORF">D174_18900</name>
</gene>
<dbReference type="HOGENOM" id="CLU_052327_0_0_11"/>
<protein>
    <submittedName>
        <fullName evidence="2">TQXA domain-containing protein</fullName>
    </submittedName>
</protein>
<dbReference type="Gene3D" id="1.10.150.480">
    <property type="match status" value="1"/>
</dbReference>